<comment type="caution">
    <text evidence="5">The sequence shown here is derived from an EMBL/GenBank/DDBJ whole genome shotgun (WGS) entry which is preliminary data.</text>
</comment>
<organism evidence="5 6">
    <name type="scientific">Slackia isoflavoniconvertens</name>
    <dbReference type="NCBI Taxonomy" id="572010"/>
    <lineage>
        <taxon>Bacteria</taxon>
        <taxon>Bacillati</taxon>
        <taxon>Actinomycetota</taxon>
        <taxon>Coriobacteriia</taxon>
        <taxon>Eggerthellales</taxon>
        <taxon>Eggerthellaceae</taxon>
        <taxon>Slackia</taxon>
    </lineage>
</organism>
<feature type="transmembrane region" description="Helical" evidence="3">
    <location>
        <begin position="411"/>
        <end position="431"/>
    </location>
</feature>
<feature type="coiled-coil region" evidence="1">
    <location>
        <begin position="501"/>
        <end position="532"/>
    </location>
</feature>
<dbReference type="PANTHER" id="PTHR41259">
    <property type="entry name" value="DOUBLE-STRAND BREAK REPAIR RAD50 ATPASE, PUTATIVE-RELATED"/>
    <property type="match status" value="1"/>
</dbReference>
<dbReference type="PANTHER" id="PTHR41259:SF1">
    <property type="entry name" value="DOUBLE-STRAND BREAK REPAIR RAD50 ATPASE, PUTATIVE-RELATED"/>
    <property type="match status" value="1"/>
</dbReference>
<feature type="compositionally biased region" description="Basic residues" evidence="2">
    <location>
        <begin position="1"/>
        <end position="14"/>
    </location>
</feature>
<dbReference type="Gene3D" id="3.40.50.300">
    <property type="entry name" value="P-loop containing nucleotide triphosphate hydrolases"/>
    <property type="match status" value="2"/>
</dbReference>
<dbReference type="Pfam" id="PF13514">
    <property type="entry name" value="AAA_27"/>
    <property type="match status" value="1"/>
</dbReference>
<dbReference type="Proteomes" id="UP000253975">
    <property type="component" value="Unassembled WGS sequence"/>
</dbReference>
<evidence type="ECO:0000259" key="4">
    <source>
        <dbReference type="Pfam" id="PF13514"/>
    </source>
</evidence>
<dbReference type="AlphaFoldDB" id="A0A369LAD3"/>
<evidence type="ECO:0000256" key="3">
    <source>
        <dbReference type="SAM" id="Phobius"/>
    </source>
</evidence>
<proteinExistence type="predicted"/>
<sequence length="763" mass="81973">MTAKHAAQHSKKKAPAQPSIDASRSLMQSESACAPANPQGESHAGIYLQRAHMTAFGRFIDRTLGPFKPGLNVVYGPNEAGKTTARAFVGGVLFGWPEARGSRNAYKPRAASREGSLLFCDAATGEVGRVSRARNAEGLIGDDEWLAAACGDIDRETFQTLFSLDADELRSLEAAPDISAKLLTAGSGTKESPAHVASALDARIAALMSRAASETESFPNLKRELEGVKERLLETRAQADELKAEDVELRSLLDDRERLQRELSTLDSKIEAMAACKGELSRIDSARHRLREEMASAQSELRACEADARAELAAYAAIPRVSAEDEARLRASLELLSEQEDAAAQRLSSAREAYEQARGFWEARRDAATQAEKAPEARASRTAPIAAFCAAGLLAVAAFALALAVPDALPVAIFAMVASVCCVGVGALLIAKAKPTPPSSNVDVDSARATMVAHKSTYDSREGEVMVVADQVRASLARLGFSSHVVTARAALRELGVMHDAREAQLRADRARRQAQAEIDNAGEELARCEAYRCECLKSVGLAGDSSFDDVEAAAFELAQKRANLDERLEGMISRVGQLRQILSDGERASELDLLKTQRAQIITRQTDSAHELVRLLLAKRMVSGAIEAWGTESQPKVYERASHLMELMTAGAWVGVASSGSDACAIDSFGARFPPRLLSLGTCQQLYLALRIALLECAPEVGTAVPVLADDILVNFDDGRRAGAARALAELAQSRQVIVFTCHKEVVSTFTEQAQNVHVLDI</sequence>
<reference evidence="5 6" key="1">
    <citation type="journal article" date="2018" name="Elife">
        <title>Discovery and characterization of a prevalent human gut bacterial enzyme sufficient for the inactivation of a family of plant toxins.</title>
        <authorList>
            <person name="Koppel N."/>
            <person name="Bisanz J.E."/>
            <person name="Pandelia M.E."/>
            <person name="Turnbaugh P.J."/>
            <person name="Balskus E.P."/>
        </authorList>
    </citation>
    <scope>NUCLEOTIDE SEQUENCE [LARGE SCALE GENOMIC DNA]</scope>
    <source>
        <strain evidence="5 6">OB21 GAM31</strain>
    </source>
</reference>
<dbReference type="SUPFAM" id="SSF52540">
    <property type="entry name" value="P-loop containing nucleoside triphosphate hydrolases"/>
    <property type="match status" value="1"/>
</dbReference>
<protein>
    <recommendedName>
        <fullName evidence="4">YhaN AAA domain-containing protein</fullName>
    </recommendedName>
</protein>
<keyword evidence="3" id="KW-1133">Transmembrane helix</keyword>
<dbReference type="InterPro" id="IPR027417">
    <property type="entry name" value="P-loop_NTPase"/>
</dbReference>
<feature type="compositionally biased region" description="Polar residues" evidence="2">
    <location>
        <begin position="20"/>
        <end position="31"/>
    </location>
</feature>
<evidence type="ECO:0000313" key="5">
    <source>
        <dbReference type="EMBL" id="RDB55135.1"/>
    </source>
</evidence>
<evidence type="ECO:0000313" key="6">
    <source>
        <dbReference type="Proteomes" id="UP000253975"/>
    </source>
</evidence>
<keyword evidence="3" id="KW-0812">Transmembrane</keyword>
<dbReference type="InterPro" id="IPR038734">
    <property type="entry name" value="YhaN_AAA"/>
</dbReference>
<feature type="domain" description="YhaN AAA" evidence="4">
    <location>
        <begin position="48"/>
        <end position="238"/>
    </location>
</feature>
<dbReference type="RefSeq" id="WP_114616342.1">
    <property type="nucleotide sequence ID" value="NZ_PPTO01000022.1"/>
</dbReference>
<gene>
    <name evidence="5" type="ORF">C1881_09835</name>
</gene>
<name>A0A369LAD3_9ACTN</name>
<feature type="coiled-coil region" evidence="1">
    <location>
        <begin position="222"/>
        <end position="307"/>
    </location>
</feature>
<feature type="transmembrane region" description="Helical" evidence="3">
    <location>
        <begin position="385"/>
        <end position="405"/>
    </location>
</feature>
<evidence type="ECO:0000256" key="2">
    <source>
        <dbReference type="SAM" id="MobiDB-lite"/>
    </source>
</evidence>
<feature type="region of interest" description="Disordered" evidence="2">
    <location>
        <begin position="1"/>
        <end position="39"/>
    </location>
</feature>
<evidence type="ECO:0000256" key="1">
    <source>
        <dbReference type="SAM" id="Coils"/>
    </source>
</evidence>
<keyword evidence="3" id="KW-0472">Membrane</keyword>
<dbReference type="EMBL" id="PPTO01000022">
    <property type="protein sequence ID" value="RDB55135.1"/>
    <property type="molecule type" value="Genomic_DNA"/>
</dbReference>
<keyword evidence="1" id="KW-0175">Coiled coil</keyword>
<accession>A0A369LAD3</accession>